<dbReference type="PRINTS" id="PR00416">
    <property type="entry name" value="EUTPISMRASEI"/>
</dbReference>
<dbReference type="PROSITE" id="PS52038">
    <property type="entry name" value="TOPO_IB_2"/>
    <property type="match status" value="1"/>
</dbReference>
<dbReference type="InterPro" id="IPR035447">
    <property type="entry name" value="DNA_topo_I_N_sf"/>
</dbReference>
<evidence type="ECO:0000256" key="1">
    <source>
        <dbReference type="ARBA" id="ARBA00000213"/>
    </source>
</evidence>
<keyword evidence="4" id="KW-0799">Topoisomerase</keyword>
<feature type="domain" description="DNA topoisomerase IB N-terminal" evidence="8">
    <location>
        <begin position="41"/>
        <end position="88"/>
    </location>
</feature>
<sequence>MENSNYFEKILRNPEEGIVNFNLVYIQDHQLAIKRLKQKDGFSYLIKNKRLSKKKELERIKKLVIPPAWSKVRICKINNGHLQAVGRDLKNRKQYRYHPLWNKLRNQTKFYKMVAFGKQLPKIRAKVDSDLELDGWPKNKVLALIIRLMEETHIRIGNEQYAKRNKTYGLSTLRTRHVKLYKDKIKFEFIGKKGKQHSITLRNKRLIRLVNRCEEIPGWELFQYYDQDGVKHSVDSSLVNEYLHSVSGELFSAKDFRTWAASTIAFEKLMDLGITENSKQKHKNILSAFDAAASGLGNTRNVCRKYYVHPAIIASYEDGSIQKNFNMTDMHETSSEYFTELENAMLHLLNGYTPEFLQ</sequence>
<dbReference type="InterPro" id="IPR001631">
    <property type="entry name" value="TopoI"/>
</dbReference>
<evidence type="ECO:0000313" key="10">
    <source>
        <dbReference type="Proteomes" id="UP001500459"/>
    </source>
</evidence>
<comment type="caution">
    <text evidence="9">The sequence shown here is derived from an EMBL/GenBank/DDBJ whole genome shotgun (WGS) entry which is preliminary data.</text>
</comment>
<dbReference type="EMBL" id="BAABCW010000001">
    <property type="protein sequence ID" value="GAA4106872.1"/>
    <property type="molecule type" value="Genomic_DNA"/>
</dbReference>
<accession>A0ABP7X804</accession>
<evidence type="ECO:0000256" key="4">
    <source>
        <dbReference type="ARBA" id="ARBA00023029"/>
    </source>
</evidence>
<proteinExistence type="inferred from homology"/>
<dbReference type="Gene3D" id="3.90.15.10">
    <property type="entry name" value="Topoisomerase I, Chain A, domain 3"/>
    <property type="match status" value="1"/>
</dbReference>
<dbReference type="InterPro" id="IPR014711">
    <property type="entry name" value="TopoI_cat_a-hlx-sub_euk"/>
</dbReference>
<name>A0ABP7X804_9FLAO</name>
<evidence type="ECO:0000313" key="9">
    <source>
        <dbReference type="EMBL" id="GAA4106872.1"/>
    </source>
</evidence>
<feature type="domain" description="DNA topoisomerase I catalytic core eukaryotic-type" evidence="7">
    <location>
        <begin position="104"/>
        <end position="322"/>
    </location>
</feature>
<dbReference type="Pfam" id="PF21338">
    <property type="entry name" value="Top1B_N_bact"/>
    <property type="match status" value="1"/>
</dbReference>
<dbReference type="RefSeq" id="WP_344923884.1">
    <property type="nucleotide sequence ID" value="NZ_BAABCW010000001.1"/>
</dbReference>
<gene>
    <name evidence="9" type="ORF">GCM10022393_01590</name>
</gene>
<evidence type="ECO:0000256" key="2">
    <source>
        <dbReference type="ARBA" id="ARBA00006645"/>
    </source>
</evidence>
<dbReference type="SUPFAM" id="SSF55869">
    <property type="entry name" value="DNA topoisomerase I domain"/>
    <property type="match status" value="1"/>
</dbReference>
<dbReference type="InterPro" id="IPR049331">
    <property type="entry name" value="Top1B_N_bact"/>
</dbReference>
<keyword evidence="10" id="KW-1185">Reference proteome</keyword>
<comment type="catalytic activity">
    <reaction evidence="1">
        <text>ATP-independent breakage of single-stranded DNA, followed by passage and rejoining.</text>
        <dbReference type="EC" id="5.6.2.1"/>
    </reaction>
</comment>
<dbReference type="Gene3D" id="1.10.132.120">
    <property type="match status" value="1"/>
</dbReference>
<organism evidence="9 10">
    <name type="scientific">Aquimarina addita</name>
    <dbReference type="NCBI Taxonomy" id="870485"/>
    <lineage>
        <taxon>Bacteria</taxon>
        <taxon>Pseudomonadati</taxon>
        <taxon>Bacteroidota</taxon>
        <taxon>Flavobacteriia</taxon>
        <taxon>Flavobacteriales</taxon>
        <taxon>Flavobacteriaceae</taxon>
        <taxon>Aquimarina</taxon>
    </lineage>
</organism>
<dbReference type="SUPFAM" id="SSF56349">
    <property type="entry name" value="DNA breaking-rejoining enzymes"/>
    <property type="match status" value="1"/>
</dbReference>
<comment type="similarity">
    <text evidence="2">Belongs to the type IB topoisomerase family.</text>
</comment>
<keyword evidence="6" id="KW-0413">Isomerase</keyword>
<evidence type="ECO:0000256" key="6">
    <source>
        <dbReference type="ARBA" id="ARBA00023235"/>
    </source>
</evidence>
<reference evidence="10" key="1">
    <citation type="journal article" date="2019" name="Int. J. Syst. Evol. Microbiol.">
        <title>The Global Catalogue of Microorganisms (GCM) 10K type strain sequencing project: providing services to taxonomists for standard genome sequencing and annotation.</title>
        <authorList>
            <consortium name="The Broad Institute Genomics Platform"/>
            <consortium name="The Broad Institute Genome Sequencing Center for Infectious Disease"/>
            <person name="Wu L."/>
            <person name="Ma J."/>
        </authorList>
    </citation>
    <scope>NUCLEOTIDE SEQUENCE [LARGE SCALE GENOMIC DNA]</scope>
    <source>
        <strain evidence="10">JCM 17106</strain>
    </source>
</reference>
<dbReference type="Gene3D" id="3.30.66.10">
    <property type="entry name" value="DNA topoisomerase I domain"/>
    <property type="match status" value="1"/>
</dbReference>
<evidence type="ECO:0000259" key="8">
    <source>
        <dbReference type="Pfam" id="PF21338"/>
    </source>
</evidence>
<evidence type="ECO:0000256" key="5">
    <source>
        <dbReference type="ARBA" id="ARBA00023125"/>
    </source>
</evidence>
<dbReference type="InterPro" id="IPR013500">
    <property type="entry name" value="TopoI_cat_euk"/>
</dbReference>
<evidence type="ECO:0000256" key="3">
    <source>
        <dbReference type="ARBA" id="ARBA00012891"/>
    </source>
</evidence>
<dbReference type="InterPro" id="IPR011010">
    <property type="entry name" value="DNA_brk_join_enz"/>
</dbReference>
<evidence type="ECO:0000259" key="7">
    <source>
        <dbReference type="Pfam" id="PF01028"/>
    </source>
</evidence>
<dbReference type="EC" id="5.6.2.1" evidence="3"/>
<dbReference type="Pfam" id="PF01028">
    <property type="entry name" value="Topoisom_I"/>
    <property type="match status" value="1"/>
</dbReference>
<keyword evidence="5" id="KW-0238">DNA-binding</keyword>
<dbReference type="Proteomes" id="UP001500459">
    <property type="component" value="Unassembled WGS sequence"/>
</dbReference>
<protein>
    <recommendedName>
        <fullName evidence="3">DNA topoisomerase</fullName>
        <ecNumber evidence="3">5.6.2.1</ecNumber>
    </recommendedName>
</protein>